<proteinExistence type="predicted"/>
<keyword evidence="2 5" id="KW-0238">DNA-binding</keyword>
<evidence type="ECO:0000259" key="4">
    <source>
        <dbReference type="PROSITE" id="PS50076"/>
    </source>
</evidence>
<keyword evidence="1" id="KW-0963">Cytoplasm</keyword>
<dbReference type="PRINTS" id="PR00625">
    <property type="entry name" value="JDOMAIN"/>
</dbReference>
<keyword evidence="6" id="KW-1185">Reference proteome</keyword>
<dbReference type="Proteomes" id="UP000252182">
    <property type="component" value="Chromosome"/>
</dbReference>
<dbReference type="SUPFAM" id="SSF46565">
    <property type="entry name" value="Chaperone J-domain"/>
    <property type="match status" value="1"/>
</dbReference>
<reference evidence="6" key="1">
    <citation type="submission" date="2018-07" db="EMBL/GenBank/DDBJ databases">
        <authorList>
            <person name="Kim H."/>
        </authorList>
    </citation>
    <scope>NUCLEOTIDE SEQUENCE [LARGE SCALE GENOMIC DNA]</scope>
    <source>
        <strain evidence="6">F02</strain>
    </source>
</reference>
<evidence type="ECO:0000256" key="3">
    <source>
        <dbReference type="ARBA" id="ARBA00023186"/>
    </source>
</evidence>
<dbReference type="InterPro" id="IPR036869">
    <property type="entry name" value="J_dom_sf"/>
</dbReference>
<accession>A0A345DCC8</accession>
<feature type="domain" description="J" evidence="4">
    <location>
        <begin position="5"/>
        <end position="69"/>
    </location>
</feature>
<evidence type="ECO:0000256" key="2">
    <source>
        <dbReference type="ARBA" id="ARBA00023125"/>
    </source>
</evidence>
<dbReference type="PANTHER" id="PTHR43096">
    <property type="entry name" value="DNAJ HOMOLOG 1, MITOCHONDRIAL-RELATED"/>
    <property type="match status" value="1"/>
</dbReference>
<dbReference type="GO" id="GO:0003677">
    <property type="term" value="F:DNA binding"/>
    <property type="evidence" value="ECO:0007669"/>
    <property type="project" value="UniProtKB-KW"/>
</dbReference>
<dbReference type="InterPro" id="IPR001623">
    <property type="entry name" value="DnaJ_domain"/>
</dbReference>
<dbReference type="Gene3D" id="1.10.287.110">
    <property type="entry name" value="DnaJ domain"/>
    <property type="match status" value="1"/>
</dbReference>
<dbReference type="Pfam" id="PF00226">
    <property type="entry name" value="DnaJ"/>
    <property type="match status" value="1"/>
</dbReference>
<dbReference type="InterPro" id="IPR008971">
    <property type="entry name" value="HSP40/DnaJ_pept-bd"/>
</dbReference>
<dbReference type="PANTHER" id="PTHR43096:SF52">
    <property type="entry name" value="DNAJ HOMOLOG 1, MITOCHONDRIAL-RELATED"/>
    <property type="match status" value="1"/>
</dbReference>
<dbReference type="GO" id="GO:0051082">
    <property type="term" value="F:unfolded protein binding"/>
    <property type="evidence" value="ECO:0007669"/>
    <property type="project" value="InterPro"/>
</dbReference>
<dbReference type="Pfam" id="PF01556">
    <property type="entry name" value="DnaJ_C"/>
    <property type="match status" value="1"/>
</dbReference>
<organism evidence="5 6">
    <name type="scientific">Ephemeroptericola cinctiostellae</name>
    <dbReference type="NCBI Taxonomy" id="2268024"/>
    <lineage>
        <taxon>Bacteria</taxon>
        <taxon>Pseudomonadati</taxon>
        <taxon>Pseudomonadota</taxon>
        <taxon>Betaproteobacteria</taxon>
        <taxon>Burkholderiales</taxon>
        <taxon>Burkholderiaceae</taxon>
        <taxon>Ephemeroptericola</taxon>
    </lineage>
</organism>
<dbReference type="RefSeq" id="WP_114563140.1">
    <property type="nucleotide sequence ID" value="NZ_CP031124.1"/>
</dbReference>
<dbReference type="SMART" id="SM00271">
    <property type="entry name" value="DnaJ"/>
    <property type="match status" value="1"/>
</dbReference>
<dbReference type="EMBL" id="CP031124">
    <property type="protein sequence ID" value="AXF86016.1"/>
    <property type="molecule type" value="Genomic_DNA"/>
</dbReference>
<dbReference type="PROSITE" id="PS50076">
    <property type="entry name" value="DNAJ_2"/>
    <property type="match status" value="1"/>
</dbReference>
<name>A0A345DCC8_9BURK</name>
<dbReference type="GO" id="GO:0042026">
    <property type="term" value="P:protein refolding"/>
    <property type="evidence" value="ECO:0007669"/>
    <property type="project" value="TreeGrafter"/>
</dbReference>
<dbReference type="GO" id="GO:0005737">
    <property type="term" value="C:cytoplasm"/>
    <property type="evidence" value="ECO:0007669"/>
    <property type="project" value="TreeGrafter"/>
</dbReference>
<dbReference type="CDD" id="cd06257">
    <property type="entry name" value="DnaJ"/>
    <property type="match status" value="1"/>
</dbReference>
<dbReference type="SUPFAM" id="SSF49493">
    <property type="entry name" value="HSP40/DnaJ peptide-binding domain"/>
    <property type="match status" value="2"/>
</dbReference>
<protein>
    <submittedName>
        <fullName evidence="5">Curved DNA-binding protein</fullName>
    </submittedName>
</protein>
<dbReference type="CDD" id="cd10747">
    <property type="entry name" value="DnaJ_C"/>
    <property type="match status" value="1"/>
</dbReference>
<evidence type="ECO:0000313" key="5">
    <source>
        <dbReference type="EMBL" id="AXF86016.1"/>
    </source>
</evidence>
<dbReference type="FunFam" id="2.60.260.20:FF:000008">
    <property type="entry name" value="Curved DNA-binding protein"/>
    <property type="match status" value="1"/>
</dbReference>
<keyword evidence="3" id="KW-0143">Chaperone</keyword>
<evidence type="ECO:0000256" key="1">
    <source>
        <dbReference type="ARBA" id="ARBA00022490"/>
    </source>
</evidence>
<evidence type="ECO:0000313" key="6">
    <source>
        <dbReference type="Proteomes" id="UP000252182"/>
    </source>
</evidence>
<sequence>MEFKDYYKSLGLERSASQDEIRQAYRKLARKYHPDVSKEADAQERMREINEANDVLRDEEKRAQYNAMLDQIASRGSYSNEGFQAPPNWDEGFEFHRSSDGHSADHAEFSEFFSSLFGQAQQQQRNQRNQQVRGEDQHAAIEVSIEESLKGAEKEIVLRALKHDEQGQLTFENRTLNVKIPMGVQPGQYIRLSGQGSPGYGGATAGDLYLEIRIAPHERYRVEGSDLYMNLPVTPTEAALGASIEIPTPNGKNVSVSVPPNSRAGMKLRLRDYGLQGKTHGHLYLVLEIVLPPALSEAAKQAYRHLSEVIPFDPRHDWKGHAS</sequence>
<dbReference type="AlphaFoldDB" id="A0A345DCC8"/>
<dbReference type="KEGG" id="hyf:DTO96_101756"/>
<dbReference type="FunFam" id="2.60.260.20:FF:000013">
    <property type="entry name" value="DnaJ subfamily B member 11"/>
    <property type="match status" value="1"/>
</dbReference>
<dbReference type="InterPro" id="IPR002939">
    <property type="entry name" value="DnaJ_C"/>
</dbReference>
<dbReference type="Gene3D" id="2.60.260.20">
    <property type="entry name" value="Urease metallochaperone UreE, N-terminal domain"/>
    <property type="match status" value="2"/>
</dbReference>
<dbReference type="OrthoDB" id="9779889at2"/>
<gene>
    <name evidence="5" type="primary">cbpA</name>
    <name evidence="5" type="ORF">DTO96_101756</name>
</gene>